<reference evidence="12 13" key="1">
    <citation type="submission" date="2018-05" db="EMBL/GenBank/DDBJ databases">
        <title>Leucothrix arctica sp. nov., isolated from Arctic seawater.</title>
        <authorList>
            <person name="Choi A."/>
            <person name="Baek K."/>
        </authorList>
    </citation>
    <scope>NUCLEOTIDE SEQUENCE [LARGE SCALE GENOMIC DNA]</scope>
    <source>
        <strain evidence="12 13">JCM 18388</strain>
    </source>
</reference>
<keyword evidence="13" id="KW-1185">Reference proteome</keyword>
<dbReference type="InterPro" id="IPR050428">
    <property type="entry name" value="TCS_sensor_his_kinase"/>
</dbReference>
<evidence type="ECO:0000256" key="2">
    <source>
        <dbReference type="ARBA" id="ARBA00004370"/>
    </source>
</evidence>
<accession>A0A317CH08</accession>
<dbReference type="SUPFAM" id="SSF47384">
    <property type="entry name" value="Homodimeric domain of signal transducing histidine kinase"/>
    <property type="match status" value="1"/>
</dbReference>
<keyword evidence="5" id="KW-0808">Transferase</keyword>
<evidence type="ECO:0000256" key="6">
    <source>
        <dbReference type="ARBA" id="ARBA00022692"/>
    </source>
</evidence>
<evidence type="ECO:0000259" key="11">
    <source>
        <dbReference type="PROSITE" id="PS50109"/>
    </source>
</evidence>
<dbReference type="AlphaFoldDB" id="A0A317CH08"/>
<protein>
    <recommendedName>
        <fullName evidence="3">histidine kinase</fullName>
        <ecNumber evidence="3">2.7.13.3</ecNumber>
    </recommendedName>
</protein>
<comment type="caution">
    <text evidence="12">The sequence shown here is derived from an EMBL/GenBank/DDBJ whole genome shotgun (WGS) entry which is preliminary data.</text>
</comment>
<proteinExistence type="predicted"/>
<evidence type="ECO:0000313" key="13">
    <source>
        <dbReference type="Proteomes" id="UP000245539"/>
    </source>
</evidence>
<dbReference type="Pfam" id="PF02518">
    <property type="entry name" value="HATPase_c"/>
    <property type="match status" value="1"/>
</dbReference>
<feature type="transmembrane region" description="Helical" evidence="10">
    <location>
        <begin position="162"/>
        <end position="185"/>
    </location>
</feature>
<dbReference type="InterPro" id="IPR005467">
    <property type="entry name" value="His_kinase_dom"/>
</dbReference>
<evidence type="ECO:0000256" key="8">
    <source>
        <dbReference type="ARBA" id="ARBA00022989"/>
    </source>
</evidence>
<dbReference type="InterPro" id="IPR003661">
    <property type="entry name" value="HisK_dim/P_dom"/>
</dbReference>
<keyword evidence="8 10" id="KW-1133">Transmembrane helix</keyword>
<dbReference type="Pfam" id="PF08521">
    <property type="entry name" value="2CSK_N"/>
    <property type="match status" value="1"/>
</dbReference>
<feature type="transmembrane region" description="Helical" evidence="10">
    <location>
        <begin position="12"/>
        <end position="33"/>
    </location>
</feature>
<dbReference type="InterPro" id="IPR036890">
    <property type="entry name" value="HATPase_C_sf"/>
</dbReference>
<dbReference type="PROSITE" id="PS50109">
    <property type="entry name" value="HIS_KIN"/>
    <property type="match status" value="1"/>
</dbReference>
<dbReference type="PANTHER" id="PTHR45436">
    <property type="entry name" value="SENSOR HISTIDINE KINASE YKOH"/>
    <property type="match status" value="1"/>
</dbReference>
<dbReference type="EMBL" id="QGKM01000023">
    <property type="protein sequence ID" value="PWQ97677.1"/>
    <property type="molecule type" value="Genomic_DNA"/>
</dbReference>
<dbReference type="Pfam" id="PF00512">
    <property type="entry name" value="HisKA"/>
    <property type="match status" value="1"/>
</dbReference>
<feature type="domain" description="Histidine kinase" evidence="11">
    <location>
        <begin position="245"/>
        <end position="458"/>
    </location>
</feature>
<dbReference type="SMART" id="SM00387">
    <property type="entry name" value="HATPase_c"/>
    <property type="match status" value="1"/>
</dbReference>
<keyword evidence="4" id="KW-0597">Phosphoprotein</keyword>
<keyword evidence="9 10" id="KW-0472">Membrane</keyword>
<dbReference type="GO" id="GO:0005886">
    <property type="term" value="C:plasma membrane"/>
    <property type="evidence" value="ECO:0007669"/>
    <property type="project" value="TreeGrafter"/>
</dbReference>
<evidence type="ECO:0000256" key="1">
    <source>
        <dbReference type="ARBA" id="ARBA00000085"/>
    </source>
</evidence>
<dbReference type="SUPFAM" id="SSF55874">
    <property type="entry name" value="ATPase domain of HSP90 chaperone/DNA topoisomerase II/histidine kinase"/>
    <property type="match status" value="1"/>
</dbReference>
<dbReference type="Gene3D" id="3.30.565.10">
    <property type="entry name" value="Histidine kinase-like ATPase, C-terminal domain"/>
    <property type="match status" value="1"/>
</dbReference>
<sequence>MKQVTSSLRSRLLKVIIIPLVVLAIFLSAGRYYEAQETAETIYDKALLSIAHVIIRDVVLTEGDLLAENLLETLTEALGDQFYYHVSGENAGIVAGYSNPPSMPGEVTAHKTKPLFYDQTYRDEPVRVVVFREFISATPFEGWVKVTVWQSTLQRDKLKLRLAGRALGILSLLTIAAALVIWFGIKYGLKPLEDLEEAINIRSPDDISNIQRAVPTEVSSLVTAMNRLFSKLRDSFAEKDAFIANAAHQLRNPIAGLMSQAEAAEKTRDPEELHRRVTDVAKAARHTTRLTQQLLSMQRASNPNAPSALVDFDVSKTLSKIMIQFVQKAYAEGVSCSLEGAEHAAMIKGSEVLIGEVIENLLDNALKYGSNSGDEIQVRMTRRENQIIIKIKDSGEGIPENLKPVLFERFTRGVDDSSNGCGLGLAIAKSITEHHQGQLDIISDETGTCATLILPGINPLI</sequence>
<evidence type="ECO:0000256" key="10">
    <source>
        <dbReference type="SAM" id="Phobius"/>
    </source>
</evidence>
<dbReference type="EC" id="2.7.13.3" evidence="3"/>
<dbReference type="InterPro" id="IPR004358">
    <property type="entry name" value="Sig_transdc_His_kin-like_C"/>
</dbReference>
<dbReference type="PANTHER" id="PTHR45436:SF1">
    <property type="entry name" value="SENSOR PROTEIN QSEC"/>
    <property type="match status" value="1"/>
</dbReference>
<dbReference type="OrthoDB" id="9809766at2"/>
<evidence type="ECO:0000256" key="5">
    <source>
        <dbReference type="ARBA" id="ARBA00022679"/>
    </source>
</evidence>
<dbReference type="InterPro" id="IPR036097">
    <property type="entry name" value="HisK_dim/P_sf"/>
</dbReference>
<dbReference type="InterPro" id="IPR003594">
    <property type="entry name" value="HATPase_dom"/>
</dbReference>
<keyword evidence="7 12" id="KW-0418">Kinase</keyword>
<dbReference type="Proteomes" id="UP000245539">
    <property type="component" value="Unassembled WGS sequence"/>
</dbReference>
<dbReference type="InterPro" id="IPR013727">
    <property type="entry name" value="2CSK_N"/>
</dbReference>
<organism evidence="12 13">
    <name type="scientific">Leucothrix pacifica</name>
    <dbReference type="NCBI Taxonomy" id="1247513"/>
    <lineage>
        <taxon>Bacteria</taxon>
        <taxon>Pseudomonadati</taxon>
        <taxon>Pseudomonadota</taxon>
        <taxon>Gammaproteobacteria</taxon>
        <taxon>Thiotrichales</taxon>
        <taxon>Thiotrichaceae</taxon>
        <taxon>Leucothrix</taxon>
    </lineage>
</organism>
<dbReference type="RefSeq" id="WP_109837493.1">
    <property type="nucleotide sequence ID" value="NZ_QGKM01000023.1"/>
</dbReference>
<evidence type="ECO:0000256" key="3">
    <source>
        <dbReference type="ARBA" id="ARBA00012438"/>
    </source>
</evidence>
<comment type="subcellular location">
    <subcellularLocation>
        <location evidence="2">Membrane</location>
    </subcellularLocation>
</comment>
<dbReference type="Gene3D" id="1.10.287.130">
    <property type="match status" value="1"/>
</dbReference>
<name>A0A317CH08_9GAMM</name>
<gene>
    <name evidence="12" type="ORF">DKW60_09885</name>
</gene>
<evidence type="ECO:0000256" key="9">
    <source>
        <dbReference type="ARBA" id="ARBA00023136"/>
    </source>
</evidence>
<dbReference type="CDD" id="cd00082">
    <property type="entry name" value="HisKA"/>
    <property type="match status" value="1"/>
</dbReference>
<evidence type="ECO:0000256" key="4">
    <source>
        <dbReference type="ARBA" id="ARBA00022553"/>
    </source>
</evidence>
<dbReference type="GO" id="GO:0000155">
    <property type="term" value="F:phosphorelay sensor kinase activity"/>
    <property type="evidence" value="ECO:0007669"/>
    <property type="project" value="InterPro"/>
</dbReference>
<comment type="catalytic activity">
    <reaction evidence="1">
        <text>ATP + protein L-histidine = ADP + protein N-phospho-L-histidine.</text>
        <dbReference type="EC" id="2.7.13.3"/>
    </reaction>
</comment>
<keyword evidence="6 10" id="KW-0812">Transmembrane</keyword>
<dbReference type="SMART" id="SM00388">
    <property type="entry name" value="HisKA"/>
    <property type="match status" value="1"/>
</dbReference>
<evidence type="ECO:0000313" key="12">
    <source>
        <dbReference type="EMBL" id="PWQ97677.1"/>
    </source>
</evidence>
<evidence type="ECO:0000256" key="7">
    <source>
        <dbReference type="ARBA" id="ARBA00022777"/>
    </source>
</evidence>
<dbReference type="CDD" id="cd00075">
    <property type="entry name" value="HATPase"/>
    <property type="match status" value="1"/>
</dbReference>
<dbReference type="PRINTS" id="PR00344">
    <property type="entry name" value="BCTRLSENSOR"/>
</dbReference>